<evidence type="ECO:0000256" key="14">
    <source>
        <dbReference type="ARBA" id="ARBA00023136"/>
    </source>
</evidence>
<dbReference type="Gene3D" id="1.20.1110.10">
    <property type="entry name" value="Calcium-transporting ATPase, transmembrane domain"/>
    <property type="match status" value="1"/>
</dbReference>
<feature type="transmembrane region" description="Helical" evidence="17">
    <location>
        <begin position="755"/>
        <end position="774"/>
    </location>
</feature>
<evidence type="ECO:0000256" key="15">
    <source>
        <dbReference type="ARBA" id="ARBA00029806"/>
    </source>
</evidence>
<keyword evidence="14 17" id="KW-0472">Membrane</keyword>
<feature type="transmembrane region" description="Helical" evidence="17">
    <location>
        <begin position="818"/>
        <end position="841"/>
    </location>
</feature>
<reference evidence="19" key="1">
    <citation type="submission" date="2015-08" db="EMBL/GenBank/DDBJ databases">
        <title>Complete DNA Sequence of Pseudomonas syringae pv. actinidiae, the Causal Agent of Kiwifruit Canker Disease.</title>
        <authorList>
            <person name="Rikkerink E.H.A."/>
            <person name="Fineran P.C."/>
        </authorList>
    </citation>
    <scope>NUCLEOTIDE SEQUENCE</scope>
    <source>
        <strain evidence="19">SkMP5</strain>
    </source>
</reference>
<dbReference type="GO" id="GO:0016887">
    <property type="term" value="F:ATP hydrolysis activity"/>
    <property type="evidence" value="ECO:0007669"/>
    <property type="project" value="InterPro"/>
</dbReference>
<gene>
    <name evidence="19" type="ORF">MBSD_n2256</name>
</gene>
<feature type="transmembrane region" description="Helical" evidence="17">
    <location>
        <begin position="245"/>
        <end position="268"/>
    </location>
</feature>
<dbReference type="InterPro" id="IPR023214">
    <property type="entry name" value="HAD_sf"/>
</dbReference>
<dbReference type="InterPro" id="IPR008250">
    <property type="entry name" value="ATPase_P-typ_transduc_dom_A_sf"/>
</dbReference>
<evidence type="ECO:0000256" key="2">
    <source>
        <dbReference type="ARBA" id="ARBA00004429"/>
    </source>
</evidence>
<dbReference type="InterPro" id="IPR059000">
    <property type="entry name" value="ATPase_P-type_domA"/>
</dbReference>
<dbReference type="InterPro" id="IPR001757">
    <property type="entry name" value="P_typ_ATPase"/>
</dbReference>
<dbReference type="InterPro" id="IPR023299">
    <property type="entry name" value="ATPase_P-typ_cyto_dom_N"/>
</dbReference>
<feature type="transmembrane region" description="Helical" evidence="17">
    <location>
        <begin position="722"/>
        <end position="749"/>
    </location>
</feature>
<keyword evidence="8" id="KW-0597">Phosphoprotein</keyword>
<dbReference type="Gene3D" id="2.70.150.10">
    <property type="entry name" value="Calcium-transporting ATPase, cytoplasmic transduction domain A"/>
    <property type="match status" value="1"/>
</dbReference>
<evidence type="ECO:0000256" key="11">
    <source>
        <dbReference type="ARBA" id="ARBA00022840"/>
    </source>
</evidence>
<dbReference type="InterPro" id="IPR036412">
    <property type="entry name" value="HAD-like_sf"/>
</dbReference>
<dbReference type="InterPro" id="IPR006415">
    <property type="entry name" value="P-type_ATPase_IIIB"/>
</dbReference>
<keyword evidence="12" id="KW-0460">Magnesium</keyword>
<dbReference type="STRING" id="1475481.GCA_000953855_02302"/>
<evidence type="ECO:0000256" key="3">
    <source>
        <dbReference type="ARBA" id="ARBA00008746"/>
    </source>
</evidence>
<dbReference type="Gene3D" id="3.40.1110.10">
    <property type="entry name" value="Calcium-transporting ATPase, cytoplasmic domain N"/>
    <property type="match status" value="1"/>
</dbReference>
<evidence type="ECO:0000259" key="18">
    <source>
        <dbReference type="SMART" id="SM00831"/>
    </source>
</evidence>
<dbReference type="NCBIfam" id="TIGR01494">
    <property type="entry name" value="ATPase_P-type"/>
    <property type="match status" value="2"/>
</dbReference>
<dbReference type="RefSeq" id="WP_237071798.1">
    <property type="nucleotide sequence ID" value="NZ_DF970239.1"/>
</dbReference>
<dbReference type="EC" id="7.2.2.14" evidence="4"/>
<comment type="subcellular location">
    <subcellularLocation>
        <location evidence="2">Cell inner membrane</location>
        <topology evidence="2">Multi-pass membrane protein</topology>
    </subcellularLocation>
</comment>
<dbReference type="Pfam" id="PF00122">
    <property type="entry name" value="E1-E2_ATPase"/>
    <property type="match status" value="1"/>
</dbReference>
<evidence type="ECO:0000256" key="6">
    <source>
        <dbReference type="ARBA" id="ARBA00022475"/>
    </source>
</evidence>
<evidence type="ECO:0000256" key="9">
    <source>
        <dbReference type="ARBA" id="ARBA00022692"/>
    </source>
</evidence>
<evidence type="ECO:0000256" key="17">
    <source>
        <dbReference type="SAM" id="Phobius"/>
    </source>
</evidence>
<evidence type="ECO:0000256" key="10">
    <source>
        <dbReference type="ARBA" id="ARBA00022741"/>
    </source>
</evidence>
<evidence type="ECO:0000256" key="4">
    <source>
        <dbReference type="ARBA" id="ARBA00012786"/>
    </source>
</evidence>
<evidence type="ECO:0000256" key="5">
    <source>
        <dbReference type="ARBA" id="ARBA00013555"/>
    </source>
</evidence>
<dbReference type="AlphaFoldDB" id="A0A0K8QPV8"/>
<dbReference type="SMART" id="SM00831">
    <property type="entry name" value="Cation_ATPase_N"/>
    <property type="match status" value="1"/>
</dbReference>
<evidence type="ECO:0000256" key="12">
    <source>
        <dbReference type="ARBA" id="ARBA00022842"/>
    </source>
</evidence>
<dbReference type="GO" id="GO:0015444">
    <property type="term" value="F:P-type magnesium transporter activity"/>
    <property type="evidence" value="ECO:0007669"/>
    <property type="project" value="UniProtKB-EC"/>
</dbReference>
<keyword evidence="13 17" id="KW-1133">Transmembrane helix</keyword>
<dbReference type="Gene3D" id="3.40.50.1000">
    <property type="entry name" value="HAD superfamily/HAD-like"/>
    <property type="match status" value="1"/>
</dbReference>
<dbReference type="Proteomes" id="UP000253740">
    <property type="component" value="Unassembled WGS sequence"/>
</dbReference>
<evidence type="ECO:0000313" key="19">
    <source>
        <dbReference type="EMBL" id="GAP66940.1"/>
    </source>
</evidence>
<dbReference type="PANTHER" id="PTHR42861">
    <property type="entry name" value="CALCIUM-TRANSPORTING ATPASE"/>
    <property type="match status" value="1"/>
</dbReference>
<name>A0A0K8QPV8_9GAMM</name>
<dbReference type="SUPFAM" id="SSF81653">
    <property type="entry name" value="Calcium ATPase, transduction domain A"/>
    <property type="match status" value="1"/>
</dbReference>
<feature type="transmembrane region" description="Helical" evidence="17">
    <location>
        <begin position="58"/>
        <end position="82"/>
    </location>
</feature>
<accession>A0A0K8QPV8</accession>
<keyword evidence="20" id="KW-1185">Reference proteome</keyword>
<sequence>MNDAREDPRAAAVAAPIAAAWSALASTPQGLDSAEAERRLARHGPNEAAPRRRGAAALALLAFLGNPLVLILLLAAAVSALLREFAEAAIIAVIVALSVLLNFFLSYRSQRAAERLREEIAPTACVRRDGAWRELPRHRLVPGDVIRLGAGDRVPADARLFDARGLYVQQAALTGESAPAEKAPADAPPPTTALAEARHVVLLGTSVVVGTAQAVVFATGRATAFGDVAELLSARPPETEFERGLVRFAGLIMRTVVFLVLATLLIALARGREPFESLMFAVALAVGLTPEFLPMIVTVTLARGAVRMARRRVIVKHLAAIEDFGSMQLLLCDKTATLTTGEMRVEEGLDIDGHAARRPLEFAYLNSLYESGIRSPFDAAILAHGDVAGAEGYGKVDEIPFDFERRRLSVVAARAGARILVTKGAPAHVLACCTACERGDRREPLDEALRARCLRLAEDCGRRGLRVLAVAWRDVPAQPAYRVEDETGLVFAGFVTFADPLVPGIAATLAALRRDGVQVKILSGDDAPLVQRVCEQVGLGTQPAVTGVEVDRLGDAALGRAAERATAFARVSPAQKHRILLALKARRHVIGFLGDGVNDAPSLHAADVGISVANAVDVAKDSADIVLRERDLGVLHDGVLEGRRAFANVMKYLLMATSSNFGNMASMAAGMLFLPFLPMTPVQILLNNFLYDIAQATLPTDTVDASAIRRPQRWNVAQIRNFMLAIGPISSLYDFLTFYVLLAVFGASAPLFQSGWFVESLTTQTLVVFVIRTLGKARRSRPGTPLILASAAVVCLAWLLPLTPLAPALGFVRPPAGYYAFVAAAAATYLALVAAVHRRVLAWRVPARRRRWRP</sequence>
<dbReference type="SUPFAM" id="SSF56784">
    <property type="entry name" value="HAD-like"/>
    <property type="match status" value="1"/>
</dbReference>
<dbReference type="GO" id="GO:0005524">
    <property type="term" value="F:ATP binding"/>
    <property type="evidence" value="ECO:0007669"/>
    <property type="project" value="UniProtKB-KW"/>
</dbReference>
<evidence type="ECO:0000256" key="7">
    <source>
        <dbReference type="ARBA" id="ARBA00022519"/>
    </source>
</evidence>
<comment type="catalytic activity">
    <reaction evidence="16">
        <text>Mg(2+)(out) + ATP + H2O = Mg(2+)(in) + ADP + phosphate + H(+)</text>
        <dbReference type="Rhea" id="RHEA:10260"/>
        <dbReference type="ChEBI" id="CHEBI:15377"/>
        <dbReference type="ChEBI" id="CHEBI:15378"/>
        <dbReference type="ChEBI" id="CHEBI:18420"/>
        <dbReference type="ChEBI" id="CHEBI:30616"/>
        <dbReference type="ChEBI" id="CHEBI:43474"/>
        <dbReference type="ChEBI" id="CHEBI:456216"/>
        <dbReference type="EC" id="7.2.2.14"/>
    </reaction>
</comment>
<dbReference type="Pfam" id="PF13246">
    <property type="entry name" value="Cation_ATPase"/>
    <property type="match status" value="1"/>
</dbReference>
<dbReference type="InterPro" id="IPR006068">
    <property type="entry name" value="ATPase_P-typ_cation-transptr_C"/>
</dbReference>
<evidence type="ECO:0000256" key="16">
    <source>
        <dbReference type="ARBA" id="ARBA00047295"/>
    </source>
</evidence>
<keyword evidence="6" id="KW-1003">Cell membrane</keyword>
<evidence type="ECO:0000256" key="13">
    <source>
        <dbReference type="ARBA" id="ARBA00022989"/>
    </source>
</evidence>
<feature type="transmembrane region" description="Helical" evidence="17">
    <location>
        <begin position="280"/>
        <end position="302"/>
    </location>
</feature>
<keyword evidence="11" id="KW-0067">ATP-binding</keyword>
<dbReference type="PRINTS" id="PR01836">
    <property type="entry name" value="MGATPASE"/>
</dbReference>
<dbReference type="SUPFAM" id="SSF81665">
    <property type="entry name" value="Calcium ATPase, transmembrane domain M"/>
    <property type="match status" value="1"/>
</dbReference>
<evidence type="ECO:0000256" key="1">
    <source>
        <dbReference type="ARBA" id="ARBA00003954"/>
    </source>
</evidence>
<dbReference type="InterPro" id="IPR023298">
    <property type="entry name" value="ATPase_P-typ_TM_dom_sf"/>
</dbReference>
<comment type="function">
    <text evidence="1">Mediates magnesium influx to the cytosol.</text>
</comment>
<feature type="domain" description="Cation-transporting P-type ATPase N-terminal" evidence="18">
    <location>
        <begin position="11"/>
        <end position="84"/>
    </location>
</feature>
<organism evidence="19">
    <name type="scientific">Mizugakiibacter sediminis</name>
    <dbReference type="NCBI Taxonomy" id="1475481"/>
    <lineage>
        <taxon>Bacteria</taxon>
        <taxon>Pseudomonadati</taxon>
        <taxon>Pseudomonadota</taxon>
        <taxon>Gammaproteobacteria</taxon>
        <taxon>Lysobacterales</taxon>
        <taxon>Rhodanobacteraceae</taxon>
        <taxon>Mizugakiibacter</taxon>
    </lineage>
</organism>
<dbReference type="NCBIfam" id="TIGR01524">
    <property type="entry name" value="ATPase-IIIB_Mg"/>
    <property type="match status" value="1"/>
</dbReference>
<dbReference type="GO" id="GO:0005886">
    <property type="term" value="C:plasma membrane"/>
    <property type="evidence" value="ECO:0007669"/>
    <property type="project" value="UniProtKB-SubCell"/>
</dbReference>
<dbReference type="Pfam" id="PF00690">
    <property type="entry name" value="Cation_ATPase_N"/>
    <property type="match status" value="1"/>
</dbReference>
<proteinExistence type="inferred from homology"/>
<dbReference type="Pfam" id="PF00689">
    <property type="entry name" value="Cation_ATPase_C"/>
    <property type="match status" value="1"/>
</dbReference>
<feature type="transmembrane region" description="Helical" evidence="17">
    <location>
        <begin position="88"/>
        <end position="107"/>
    </location>
</feature>
<evidence type="ECO:0000256" key="8">
    <source>
        <dbReference type="ARBA" id="ARBA00022553"/>
    </source>
</evidence>
<feature type="transmembrane region" description="Helical" evidence="17">
    <location>
        <begin position="786"/>
        <end position="806"/>
    </location>
</feature>
<dbReference type="EMBL" id="DF970239">
    <property type="protein sequence ID" value="GAP66940.1"/>
    <property type="molecule type" value="Genomic_DNA"/>
</dbReference>
<keyword evidence="9 17" id="KW-0812">Transmembrane</keyword>
<keyword evidence="10" id="KW-0547">Nucleotide-binding</keyword>
<protein>
    <recommendedName>
        <fullName evidence="5">Magnesium-transporting ATPase, P-type 1</fullName>
        <ecNumber evidence="4">7.2.2.14</ecNumber>
    </recommendedName>
    <alternativeName>
        <fullName evidence="15">Mg(2+) transport ATPase, P-type 1</fullName>
    </alternativeName>
</protein>
<keyword evidence="7" id="KW-0997">Cell inner membrane</keyword>
<comment type="similarity">
    <text evidence="3">Belongs to the cation transport ATPase (P-type) (TC 3.A.3) family. Type IIIB subfamily.</text>
</comment>
<dbReference type="InterPro" id="IPR004014">
    <property type="entry name" value="ATPase_P-typ_cation-transptr_N"/>
</dbReference>
<evidence type="ECO:0000313" key="20">
    <source>
        <dbReference type="Proteomes" id="UP000253740"/>
    </source>
</evidence>